<feature type="transmembrane region" description="Helical" evidence="12">
    <location>
        <begin position="204"/>
        <end position="228"/>
    </location>
</feature>
<comment type="function">
    <text evidence="10">Mannosyltransferase that operates in the biosynthetic pathway of dolichol-linked oligosaccharides, the glycan precursors employed in protein asparagine (N)-glycosylation. The assembly of dolichol-linked oligosaccharides begins on the cytosolic side of the endoplasmic reticulum membrane and finishes in its lumen. The sequential addition of sugars to dolichol pyrophosphate produces dolichol-linked oligosaccharides containing fourteen sugars, including two GlcNAcs, nine mannoses and three glucoses. Once assembled, the oligosaccharide is transferred from the lipid to nascent proteins by oligosaccharyltransferases. In the lumen of the endoplasmic reticulum, adds the eighth mannose residue in an alpha-1,6 linkage onto Man(7)GlcNAc(2)-PP-dolichol to produce Man(8)GlcNAc(2)-PP-dolichol.</text>
</comment>
<feature type="transmembrane region" description="Helical" evidence="12">
    <location>
        <begin position="139"/>
        <end position="156"/>
    </location>
</feature>
<protein>
    <recommendedName>
        <fullName evidence="12">Mannosyltransferase</fullName>
        <ecNumber evidence="12">2.4.1.-</ecNumber>
    </recommendedName>
</protein>
<feature type="transmembrane region" description="Helical" evidence="12">
    <location>
        <begin position="88"/>
        <end position="107"/>
    </location>
</feature>
<keyword evidence="9 12" id="KW-0472">Membrane</keyword>
<evidence type="ECO:0000256" key="5">
    <source>
        <dbReference type="ARBA" id="ARBA00022679"/>
    </source>
</evidence>
<sequence length="553" mass="63386">MIGGIKWMALVAFVHLYVCPYTKVEESFNLQAMHDILYHRFNLSEYDHQEFPGVVPRTFLGPLFISFLSSPALILINLLGFEKFLMQYIVRIVLALVTLTAFGKLLGTVKKEFGPAMAAWFTMVCASQYHFMYYLSRPLPNIMALPLVLLAYHYYLSKQPKRFIPVSAAAVIIFRAELALLLGILALIDLYIKRITFAEMIKKGAVSALICLALSVVVDSIFWGRVLWPEGEVLWFNTILNRSNEYGTSPFFWYFYSAIPRGLASSLLLLPIGLWLEPRCRALAVPALLFVFLYSFLPHKELRFIIYVFPALNLAVASAAQRIWNNKDKSWWQNVLAVGSVCHIILNLLFSLFMLSIARTNYPGGAAMARIHQLEDHSSNFTLHIDNLAAQTGVSRFTQLSTAWRYDKTENMGRDGLMQFSHLLVEARSKYSLSLRPFTYTHTTLDFVEGFWHVSFNYNRFPPMEIKTRPQVFILKRNDDYSSVLQREKEGLEKLDRLVNSSEEPSEEKVDDVQTDAMQTEKKKRKKSKKGAAEGEEEKLKSEDEIVVEKSEL</sequence>
<dbReference type="GO" id="GO:0052917">
    <property type="term" value="F:dol-P-Man:Man(7)GlcNAc(2)-PP-Dol alpha-1,6-mannosyltransferase activity"/>
    <property type="evidence" value="ECO:0007669"/>
    <property type="project" value="UniProtKB-EC"/>
</dbReference>
<keyword evidence="5" id="KW-0808">Transferase</keyword>
<dbReference type="AlphaFoldDB" id="A0A8S1D234"/>
<accession>A0A8S1D234</accession>
<evidence type="ECO:0000256" key="8">
    <source>
        <dbReference type="ARBA" id="ARBA00022989"/>
    </source>
</evidence>
<evidence type="ECO:0000256" key="7">
    <source>
        <dbReference type="ARBA" id="ARBA00022824"/>
    </source>
</evidence>
<evidence type="ECO:0000256" key="14">
    <source>
        <dbReference type="SAM" id="SignalP"/>
    </source>
</evidence>
<evidence type="ECO:0000256" key="9">
    <source>
        <dbReference type="ARBA" id="ARBA00023136"/>
    </source>
</evidence>
<evidence type="ECO:0000256" key="1">
    <source>
        <dbReference type="ARBA" id="ARBA00004477"/>
    </source>
</evidence>
<feature type="transmembrane region" description="Helical" evidence="12">
    <location>
        <begin position="336"/>
        <end position="358"/>
    </location>
</feature>
<dbReference type="GO" id="GO:0006487">
    <property type="term" value="P:protein N-linked glycosylation"/>
    <property type="evidence" value="ECO:0007669"/>
    <property type="project" value="TreeGrafter"/>
</dbReference>
<comment type="subcellular location">
    <subcellularLocation>
        <location evidence="1 12">Endoplasmic reticulum membrane</location>
        <topology evidence="1 12">Multi-pass membrane protein</topology>
    </subcellularLocation>
</comment>
<evidence type="ECO:0000313" key="15">
    <source>
        <dbReference type="EMBL" id="CAB3371885.1"/>
    </source>
</evidence>
<feature type="transmembrane region" description="Helical" evidence="12">
    <location>
        <begin position="304"/>
        <end position="324"/>
    </location>
</feature>
<feature type="transmembrane region" description="Helical" evidence="12">
    <location>
        <begin position="59"/>
        <end position="81"/>
    </location>
</feature>
<comment type="caution">
    <text evidence="15">The sequence shown here is derived from an EMBL/GenBank/DDBJ whole genome shotgun (WGS) entry which is preliminary data.</text>
</comment>
<name>A0A8S1D234_9INSE</name>
<dbReference type="OrthoDB" id="19039at2759"/>
<dbReference type="PANTHER" id="PTHR22760:SF1">
    <property type="entry name" value="DOL-P-MAN:MAN(7)GLCNAC(2)-PP-DOL ALPHA-1,6-MANNOSYLTRANSFERASE"/>
    <property type="match status" value="1"/>
</dbReference>
<keyword evidence="8 12" id="KW-1133">Transmembrane helix</keyword>
<evidence type="ECO:0000256" key="6">
    <source>
        <dbReference type="ARBA" id="ARBA00022692"/>
    </source>
</evidence>
<dbReference type="Pfam" id="PF03901">
    <property type="entry name" value="Glyco_transf_22"/>
    <property type="match status" value="1"/>
</dbReference>
<comment type="catalytic activity">
    <reaction evidence="11">
        <text>an alpha-D-Man-(1-&gt;2)-alpha-D-Man-(1-&gt;2)-alpha-D-Man-(1-&gt;3)-[alpha-D-Man-(1-&gt;2)-alpha-D-Man-(1-&gt;3)-alpha-D-Man-(1-&gt;6)]-beta-D-Man-(1-&gt;4)-beta-D-GlcNAc-(1-&gt;4)-alpha-D-GlcNAc-diphospho-di-trans,poly-cis-dolichol + a di-trans,poly-cis-dolichyl beta-D-mannosyl phosphate = an alpha-D-Man-(1-&gt;2)-alpha-D-Man-(1-&gt;2)-alpha-D-Man-(1-&gt;3)-[alpha-D-Man-(1-&gt;2)-alpha-D-Man-(1-&gt;3)-[alpha-D-Man-(1-&gt;6)]-alpha-D-Man-(1-&gt;6)]-beta-D-Man-(1-&gt;4)-beta-D-GlcNAc-(1-&gt;4)-alpha-D-GlcNAc-diphospho-di-trans,poly-cis-dolichol + a di-trans,poly-cis-dolichyl phosphate + H(+)</text>
        <dbReference type="Rhea" id="RHEA:29535"/>
        <dbReference type="Rhea" id="RHEA-COMP:19498"/>
        <dbReference type="Rhea" id="RHEA-COMP:19501"/>
        <dbReference type="Rhea" id="RHEA-COMP:19518"/>
        <dbReference type="Rhea" id="RHEA-COMP:19519"/>
        <dbReference type="ChEBI" id="CHEBI:15378"/>
        <dbReference type="ChEBI" id="CHEBI:57683"/>
        <dbReference type="ChEBI" id="CHEBI:58211"/>
        <dbReference type="ChEBI" id="CHEBI:132517"/>
        <dbReference type="ChEBI" id="CHEBI:132519"/>
        <dbReference type="EC" id="2.4.1.260"/>
    </reaction>
    <physiologicalReaction direction="left-to-right" evidence="11">
        <dbReference type="Rhea" id="RHEA:29536"/>
    </physiologicalReaction>
</comment>
<comment type="similarity">
    <text evidence="3 12">Belongs to the glycosyltransferase 22 family.</text>
</comment>
<dbReference type="PANTHER" id="PTHR22760">
    <property type="entry name" value="GLYCOSYLTRANSFERASE"/>
    <property type="match status" value="1"/>
</dbReference>
<evidence type="ECO:0000256" key="11">
    <source>
        <dbReference type="ARBA" id="ARBA00048899"/>
    </source>
</evidence>
<evidence type="ECO:0000256" key="2">
    <source>
        <dbReference type="ARBA" id="ARBA00004922"/>
    </source>
</evidence>
<feature type="region of interest" description="Disordered" evidence="13">
    <location>
        <begin position="496"/>
        <end position="553"/>
    </location>
</feature>
<keyword evidence="14" id="KW-0732">Signal</keyword>
<reference evidence="15 16" key="1">
    <citation type="submission" date="2020-04" db="EMBL/GenBank/DDBJ databases">
        <authorList>
            <person name="Alioto T."/>
            <person name="Alioto T."/>
            <person name="Gomez Garrido J."/>
        </authorList>
    </citation>
    <scope>NUCLEOTIDE SEQUENCE [LARGE SCALE GENOMIC DNA]</scope>
</reference>
<keyword evidence="4 12" id="KW-0328">Glycosyltransferase</keyword>
<feature type="transmembrane region" description="Helical" evidence="12">
    <location>
        <begin position="282"/>
        <end position="298"/>
    </location>
</feature>
<organism evidence="15 16">
    <name type="scientific">Cloeon dipterum</name>
    <dbReference type="NCBI Taxonomy" id="197152"/>
    <lineage>
        <taxon>Eukaryota</taxon>
        <taxon>Metazoa</taxon>
        <taxon>Ecdysozoa</taxon>
        <taxon>Arthropoda</taxon>
        <taxon>Hexapoda</taxon>
        <taxon>Insecta</taxon>
        <taxon>Pterygota</taxon>
        <taxon>Palaeoptera</taxon>
        <taxon>Ephemeroptera</taxon>
        <taxon>Pisciforma</taxon>
        <taxon>Baetidae</taxon>
        <taxon>Cloeon</taxon>
    </lineage>
</organism>
<keyword evidence="7 12" id="KW-0256">Endoplasmic reticulum</keyword>
<dbReference type="EMBL" id="CADEPI010000066">
    <property type="protein sequence ID" value="CAB3371885.1"/>
    <property type="molecule type" value="Genomic_DNA"/>
</dbReference>
<dbReference type="EC" id="2.4.1.-" evidence="12"/>
<feature type="transmembrane region" description="Helical" evidence="12">
    <location>
        <begin position="168"/>
        <end position="192"/>
    </location>
</feature>
<dbReference type="GO" id="GO:0005789">
    <property type="term" value="C:endoplasmic reticulum membrane"/>
    <property type="evidence" value="ECO:0007669"/>
    <property type="project" value="UniProtKB-SubCell"/>
</dbReference>
<feature type="transmembrane region" description="Helical" evidence="12">
    <location>
        <begin position="251"/>
        <end position="270"/>
    </location>
</feature>
<dbReference type="Proteomes" id="UP000494165">
    <property type="component" value="Unassembled WGS sequence"/>
</dbReference>
<feature type="compositionally biased region" description="Basic and acidic residues" evidence="13">
    <location>
        <begin position="538"/>
        <end position="553"/>
    </location>
</feature>
<evidence type="ECO:0000313" key="16">
    <source>
        <dbReference type="Proteomes" id="UP000494165"/>
    </source>
</evidence>
<keyword evidence="6 12" id="KW-0812">Transmembrane</keyword>
<evidence type="ECO:0000256" key="12">
    <source>
        <dbReference type="RuleBase" id="RU363075"/>
    </source>
</evidence>
<proteinExistence type="inferred from homology"/>
<feature type="signal peptide" evidence="14">
    <location>
        <begin position="1"/>
        <end position="24"/>
    </location>
</feature>
<evidence type="ECO:0000256" key="13">
    <source>
        <dbReference type="SAM" id="MobiDB-lite"/>
    </source>
</evidence>
<evidence type="ECO:0000256" key="4">
    <source>
        <dbReference type="ARBA" id="ARBA00022676"/>
    </source>
</evidence>
<gene>
    <name evidence="15" type="ORF">CLODIP_2_CD00472</name>
</gene>
<keyword evidence="16" id="KW-1185">Reference proteome</keyword>
<dbReference type="InterPro" id="IPR005599">
    <property type="entry name" value="GPI_mannosylTrfase"/>
</dbReference>
<feature type="chain" id="PRO_5035784392" description="Mannosyltransferase" evidence="14">
    <location>
        <begin position="25"/>
        <end position="553"/>
    </location>
</feature>
<comment type="pathway">
    <text evidence="2">Protein modification; protein glycosylation.</text>
</comment>
<evidence type="ECO:0000256" key="3">
    <source>
        <dbReference type="ARBA" id="ARBA00007063"/>
    </source>
</evidence>
<evidence type="ECO:0000256" key="10">
    <source>
        <dbReference type="ARBA" id="ARBA00044721"/>
    </source>
</evidence>